<comment type="caution">
    <text evidence="4">The sequence shown here is derived from an EMBL/GenBank/DDBJ whole genome shotgun (WGS) entry which is preliminary data.</text>
</comment>
<sequence length="408" mass="44357">MSSFPAEGPRVLADDEPLLWDLLPAAQQPDWRDHAAYRPTRRALLQAAPPVLFPETAELHRSLAEVAAGGAWLLQVGDCAESLAEQTPGHLAARLAVLDALGDRLADRTGGRVVRVGRIGGQFAKPRSAPTELHGGVELPVFRGHLVNSEEPTPEARRHDPRRMLLAHRAGARVCEQLRRIRRERAGTDAGRPAAGPWASHEALVVDYEGPLVRPAPGGGEYLASTHLPWVGERTRQPDAAHVELLAAVRNPVACKVGPTASPADVLALCRRLDPERTPGRLTLILRFGRAEVDRVMPDLVDAVRRAGHPVVWTTDPMHGNTVRAAGGLKTRHLRAIAEEAAAFRRVLERRGRHAGGLHLETAATDVTECLGGNVRTEASLTDRYQTLCDPRLNPEQANELIDLLYPA</sequence>
<name>A0ABW1F8Q5_9ACTN</name>
<evidence type="ECO:0000313" key="4">
    <source>
        <dbReference type="EMBL" id="MFC5889534.1"/>
    </source>
</evidence>
<dbReference type="SUPFAM" id="SSF51569">
    <property type="entry name" value="Aldolase"/>
    <property type="match status" value="1"/>
</dbReference>
<dbReference type="Gene3D" id="3.20.20.70">
    <property type="entry name" value="Aldolase class I"/>
    <property type="match status" value="1"/>
</dbReference>
<dbReference type="RefSeq" id="WP_313767014.1">
    <property type="nucleotide sequence ID" value="NZ_BAAAVH010000020.1"/>
</dbReference>
<comment type="catalytic activity">
    <reaction evidence="3">
        <text>D-erythrose 4-phosphate + phosphoenolpyruvate + H2O = 7-phospho-2-dehydro-3-deoxy-D-arabino-heptonate + phosphate</text>
        <dbReference type="Rhea" id="RHEA:14717"/>
        <dbReference type="ChEBI" id="CHEBI:15377"/>
        <dbReference type="ChEBI" id="CHEBI:16897"/>
        <dbReference type="ChEBI" id="CHEBI:43474"/>
        <dbReference type="ChEBI" id="CHEBI:58394"/>
        <dbReference type="ChEBI" id="CHEBI:58702"/>
        <dbReference type="EC" id="2.5.1.54"/>
    </reaction>
</comment>
<gene>
    <name evidence="4" type="ORF">ACFP0N_31665</name>
</gene>
<comment type="similarity">
    <text evidence="1 3">Belongs to the class-II DAHP synthase family.</text>
</comment>
<organism evidence="4 5">
    <name type="scientific">Kitasatospora aburaviensis</name>
    <dbReference type="NCBI Taxonomy" id="67265"/>
    <lineage>
        <taxon>Bacteria</taxon>
        <taxon>Bacillati</taxon>
        <taxon>Actinomycetota</taxon>
        <taxon>Actinomycetes</taxon>
        <taxon>Kitasatosporales</taxon>
        <taxon>Streptomycetaceae</taxon>
        <taxon>Kitasatospora</taxon>
    </lineage>
</organism>
<dbReference type="Pfam" id="PF01474">
    <property type="entry name" value="DAHP_synth_2"/>
    <property type="match status" value="2"/>
</dbReference>
<evidence type="ECO:0000256" key="1">
    <source>
        <dbReference type="ARBA" id="ARBA00008911"/>
    </source>
</evidence>
<keyword evidence="2 3" id="KW-0808">Transferase</keyword>
<evidence type="ECO:0000256" key="2">
    <source>
        <dbReference type="ARBA" id="ARBA00022679"/>
    </source>
</evidence>
<keyword evidence="5" id="KW-1185">Reference proteome</keyword>
<evidence type="ECO:0000313" key="5">
    <source>
        <dbReference type="Proteomes" id="UP001596067"/>
    </source>
</evidence>
<dbReference type="EMBL" id="JBHSOD010000059">
    <property type="protein sequence ID" value="MFC5889534.1"/>
    <property type="molecule type" value="Genomic_DNA"/>
</dbReference>
<dbReference type="EC" id="2.5.1.54" evidence="3"/>
<dbReference type="PANTHER" id="PTHR21337">
    <property type="entry name" value="PHOSPHO-2-DEHYDRO-3-DEOXYHEPTONATE ALDOLASE 1, 2"/>
    <property type="match status" value="1"/>
</dbReference>
<dbReference type="PANTHER" id="PTHR21337:SF0">
    <property type="entry name" value="PHOSPHO-2-DEHYDRO-3-DEOXYHEPTONATE ALDOLASE"/>
    <property type="match status" value="1"/>
</dbReference>
<dbReference type="GO" id="GO:0003849">
    <property type="term" value="F:3-deoxy-7-phosphoheptulonate synthase activity"/>
    <property type="evidence" value="ECO:0007669"/>
    <property type="project" value="UniProtKB-EC"/>
</dbReference>
<protein>
    <recommendedName>
        <fullName evidence="3">Phospho-2-dehydro-3-deoxyheptonate aldolase</fullName>
        <ecNumber evidence="3">2.5.1.54</ecNumber>
    </recommendedName>
</protein>
<keyword evidence="3" id="KW-0028">Amino-acid biosynthesis</keyword>
<dbReference type="Proteomes" id="UP001596067">
    <property type="component" value="Unassembled WGS sequence"/>
</dbReference>
<accession>A0ABW1F8Q5</accession>
<keyword evidence="3" id="KW-0057">Aromatic amino acid biosynthesis</keyword>
<dbReference type="InterPro" id="IPR002480">
    <property type="entry name" value="DAHP_synth_2"/>
</dbReference>
<reference evidence="5" key="1">
    <citation type="journal article" date="2019" name="Int. J. Syst. Evol. Microbiol.">
        <title>The Global Catalogue of Microorganisms (GCM) 10K type strain sequencing project: providing services to taxonomists for standard genome sequencing and annotation.</title>
        <authorList>
            <consortium name="The Broad Institute Genomics Platform"/>
            <consortium name="The Broad Institute Genome Sequencing Center for Infectious Disease"/>
            <person name="Wu L."/>
            <person name="Ma J."/>
        </authorList>
    </citation>
    <scope>NUCLEOTIDE SEQUENCE [LARGE SCALE GENOMIC DNA]</scope>
    <source>
        <strain evidence="5">CGMCC 4.1469</strain>
    </source>
</reference>
<dbReference type="InterPro" id="IPR013785">
    <property type="entry name" value="Aldolase_TIM"/>
</dbReference>
<comment type="pathway">
    <text evidence="3">Metabolic intermediate biosynthesis; chorismate biosynthesis; chorismate from D-erythrose 4-phosphate and phosphoenolpyruvate: step 1/7.</text>
</comment>
<evidence type="ECO:0000256" key="3">
    <source>
        <dbReference type="RuleBase" id="RU363071"/>
    </source>
</evidence>
<proteinExistence type="inferred from homology"/>